<feature type="compositionally biased region" description="Basic and acidic residues" evidence="1">
    <location>
        <begin position="448"/>
        <end position="465"/>
    </location>
</feature>
<protein>
    <submittedName>
        <fullName evidence="2">Uncharacterized protein</fullName>
    </submittedName>
</protein>
<feature type="compositionally biased region" description="Low complexity" evidence="1">
    <location>
        <begin position="334"/>
        <end position="356"/>
    </location>
</feature>
<evidence type="ECO:0000313" key="2">
    <source>
        <dbReference type="EMBL" id="CAF0774128.1"/>
    </source>
</evidence>
<evidence type="ECO:0000256" key="1">
    <source>
        <dbReference type="SAM" id="MobiDB-lite"/>
    </source>
</evidence>
<feature type="region of interest" description="Disordered" evidence="1">
    <location>
        <begin position="1"/>
        <end position="119"/>
    </location>
</feature>
<dbReference type="Proteomes" id="UP000663829">
    <property type="component" value="Unassembled WGS sequence"/>
</dbReference>
<evidence type="ECO:0000313" key="4">
    <source>
        <dbReference type="Proteomes" id="UP000663829"/>
    </source>
</evidence>
<dbReference type="Proteomes" id="UP000681722">
    <property type="component" value="Unassembled WGS sequence"/>
</dbReference>
<dbReference type="OrthoDB" id="10059383at2759"/>
<keyword evidence="4" id="KW-1185">Reference proteome</keyword>
<feature type="compositionally biased region" description="Basic and acidic residues" evidence="1">
    <location>
        <begin position="478"/>
        <end position="490"/>
    </location>
</feature>
<organism evidence="2 4">
    <name type="scientific">Didymodactylos carnosus</name>
    <dbReference type="NCBI Taxonomy" id="1234261"/>
    <lineage>
        <taxon>Eukaryota</taxon>
        <taxon>Metazoa</taxon>
        <taxon>Spiralia</taxon>
        <taxon>Gnathifera</taxon>
        <taxon>Rotifera</taxon>
        <taxon>Eurotatoria</taxon>
        <taxon>Bdelloidea</taxon>
        <taxon>Philodinida</taxon>
        <taxon>Philodinidae</taxon>
        <taxon>Didymodactylos</taxon>
    </lineage>
</organism>
<reference evidence="2" key="1">
    <citation type="submission" date="2021-02" db="EMBL/GenBank/DDBJ databases">
        <authorList>
            <person name="Nowell W R."/>
        </authorList>
    </citation>
    <scope>NUCLEOTIDE SEQUENCE</scope>
</reference>
<evidence type="ECO:0000313" key="3">
    <source>
        <dbReference type="EMBL" id="CAF3556558.1"/>
    </source>
</evidence>
<feature type="compositionally biased region" description="Basic and acidic residues" evidence="1">
    <location>
        <begin position="407"/>
        <end position="421"/>
    </location>
</feature>
<name>A0A813QY22_9BILA</name>
<dbReference type="EMBL" id="CAJOBC010000221">
    <property type="protein sequence ID" value="CAF3556558.1"/>
    <property type="molecule type" value="Genomic_DNA"/>
</dbReference>
<feature type="compositionally biased region" description="Basic and acidic residues" evidence="1">
    <location>
        <begin position="382"/>
        <end position="396"/>
    </location>
</feature>
<feature type="region of interest" description="Disordered" evidence="1">
    <location>
        <begin position="722"/>
        <end position="748"/>
    </location>
</feature>
<dbReference type="EMBL" id="CAJNOQ010000221">
    <property type="protein sequence ID" value="CAF0774128.1"/>
    <property type="molecule type" value="Genomic_DNA"/>
</dbReference>
<comment type="caution">
    <text evidence="2">The sequence shown here is derived from an EMBL/GenBank/DDBJ whole genome shotgun (WGS) entry which is preliminary data.</text>
</comment>
<accession>A0A813QY22</accession>
<feature type="compositionally biased region" description="Low complexity" evidence="1">
    <location>
        <begin position="727"/>
        <end position="743"/>
    </location>
</feature>
<feature type="compositionally biased region" description="Polar residues" evidence="1">
    <location>
        <begin position="108"/>
        <end position="119"/>
    </location>
</feature>
<feature type="compositionally biased region" description="Basic and acidic residues" evidence="1">
    <location>
        <begin position="12"/>
        <end position="23"/>
    </location>
</feature>
<proteinExistence type="predicted"/>
<gene>
    <name evidence="2" type="ORF">GPM918_LOCUS2096</name>
    <name evidence="3" type="ORF">SRO942_LOCUS2096</name>
</gene>
<feature type="compositionally biased region" description="Basic residues" evidence="1">
    <location>
        <begin position="77"/>
        <end position="86"/>
    </location>
</feature>
<sequence length="901" mass="100597">MSARRTLVDGSSHTDDNNNKAKDINGISSSTSLKPKSDDDETHNKQAIEKLSAQKKATAPLLSDSVQTKAKDNEGKAKKRKKKHKSSSTIKEKDDEQKRSHRHRSEAKTTSANVTNLPLSKQLTVQKQNLSIVTHDRQQTFDLYDDIEPTTSTIQKTNISLEHSPPPIMPTILRNNSRNTQRGPILSHFEQLVPSVIRNNNKLSSSTSVAANYEPNLKKFRVEGQVCIGPQPQPAIADEERKFEEQIALLEANSNNMKWDSSNTSGSDEDKHIEKICKMNHTETISGPIQFKFNRRKSQLLKTSPITASPTSALSTEIKTKTKKHPKSASNADSPNKTSTRHSSSSQSSRNSSPSRTKTKKRKKSVDQQKRKDDKKHHHHEVKKEHDEKNVSKEDQQVDNSTSKEVLLNKEKTSGDHEQKSIRRSTRSRTSTSRSSSRSSSRSRSHKKSGENTKRGKGRGRDGRNSRQQRGRGATNARGRDRSNSKDLRLNTRRPPTPVRNGKYNMNLTRNMKKIPVKKNPIPKMEKQNSILSTTNTNTDASKSLVNSLPTNDTPVLNPDNGAMPIIKQETIVLTVTNNQKQLMGKKRGNANKNQTQQLAEFEPMIGPQLPPELERKLSKDHQFTPPDMDALENLEVFKDLQYRAEIHAAKNHGEITEAQAQELIQQLENQKAFVPTLDVSFLPTQSPQQPTPLSAIALGPSPTISMFPIPLQTNTIPSSTSSLIFDQQSSPSSTPSSNDNTSNISYNQPTATTVYTQDGPAIIVPTSTNHHQIQINGQTVLIQSQQPQHSVLMPSTHQPRIFAIRTPQGAIQHVIEYQPTQIVPQPQQTQYIPMIRPNVVQQFQLQQQQQQILQASMAAQHGVCGPILLQNQMGQLVLAHPAQQPAAQAIRLVHVPYLSK</sequence>
<dbReference type="AlphaFoldDB" id="A0A813QY22"/>
<feature type="compositionally biased region" description="Polar residues" evidence="1">
    <location>
        <begin position="302"/>
        <end position="317"/>
    </location>
</feature>
<feature type="compositionally biased region" description="Low complexity" evidence="1">
    <location>
        <begin position="428"/>
        <end position="440"/>
    </location>
</feature>
<feature type="region of interest" description="Disordered" evidence="1">
    <location>
        <begin position="302"/>
        <end position="504"/>
    </location>
</feature>